<evidence type="ECO:0000256" key="1">
    <source>
        <dbReference type="ARBA" id="ARBA00022729"/>
    </source>
</evidence>
<feature type="chain" id="PRO_5020733591" evidence="3">
    <location>
        <begin position="27"/>
        <end position="376"/>
    </location>
</feature>
<dbReference type="FunFam" id="2.70.70.10:FF:000006">
    <property type="entry name" value="M23 family peptidase"/>
    <property type="match status" value="1"/>
</dbReference>
<dbReference type="SUPFAM" id="SSF51261">
    <property type="entry name" value="Duplicated hybrid motif"/>
    <property type="match status" value="1"/>
</dbReference>
<keyword evidence="7" id="KW-1185">Reference proteome</keyword>
<name>A0A4R2KKW2_9FIRM</name>
<feature type="domain" description="Peptidoglycan hydrolase PcsB coiled-coil" evidence="5">
    <location>
        <begin position="100"/>
        <end position="172"/>
    </location>
</feature>
<dbReference type="AlphaFoldDB" id="A0A4R2KKW2"/>
<dbReference type="GO" id="GO:0004222">
    <property type="term" value="F:metalloendopeptidase activity"/>
    <property type="evidence" value="ECO:0007669"/>
    <property type="project" value="TreeGrafter"/>
</dbReference>
<feature type="domain" description="M23ase beta-sheet core" evidence="4">
    <location>
        <begin position="277"/>
        <end position="371"/>
    </location>
</feature>
<evidence type="ECO:0000313" key="7">
    <source>
        <dbReference type="Proteomes" id="UP000294919"/>
    </source>
</evidence>
<dbReference type="Proteomes" id="UP000294919">
    <property type="component" value="Unassembled WGS sequence"/>
</dbReference>
<evidence type="ECO:0000256" key="2">
    <source>
        <dbReference type="SAM" id="Coils"/>
    </source>
</evidence>
<sequence length="376" mass="42447">MLKLNKRIVLFFMIIFSLMITGNTFAQDVTSNQKKLNQVNSNIKNVQSKLNENKKKEKNLSSQIKELDRKIDKTEQELGEIDHQINITQKKIDTAKQALQEKEKNIGDKNDVLNNRLRAMYKNGNVGYAEVLFDSESIVDLLSNLDMVKKILNQDMDLLEYMKEQRDEINTKKKTLESHKNQMDAMLKNMKVKQKELATSRGKMDRIKQELKKDSKALENQIDELNTYAEKIAAEIRKKQSGGKYTGGKLAWPAPGYTRITSPYGYRIHPILKRKKLHTGIDIGVPAGKSIVAAGNGKVIHADWLGGYGKVVMVDHGGGIVTLYAHNSSLIVKEGQQVKKGQVISKSGSTGMSTGPHLHFEVRKNGQYTDPIPWVK</sequence>
<reference evidence="6 7" key="1">
    <citation type="submission" date="2019-03" db="EMBL/GenBank/DDBJ databases">
        <title>Genomic Encyclopedia of Type Strains, Phase IV (KMG-IV): sequencing the most valuable type-strain genomes for metagenomic binning, comparative biology and taxonomic classification.</title>
        <authorList>
            <person name="Goeker M."/>
        </authorList>
    </citation>
    <scope>NUCLEOTIDE SEQUENCE [LARGE SCALE GENOMIC DNA]</scope>
    <source>
        <strain evidence="6 7">DSM 102940</strain>
    </source>
</reference>
<dbReference type="Pfam" id="PF24568">
    <property type="entry name" value="CC_PcsB"/>
    <property type="match status" value="1"/>
</dbReference>
<dbReference type="Gene3D" id="2.70.70.10">
    <property type="entry name" value="Glucose Permease (Domain IIA)"/>
    <property type="match status" value="1"/>
</dbReference>
<dbReference type="InterPro" id="IPR057309">
    <property type="entry name" value="PcsB_CC"/>
</dbReference>
<dbReference type="OrthoDB" id="9809488at2"/>
<dbReference type="Gene3D" id="6.10.250.3150">
    <property type="match status" value="1"/>
</dbReference>
<keyword evidence="2" id="KW-0175">Coiled coil</keyword>
<proteinExistence type="predicted"/>
<dbReference type="PANTHER" id="PTHR21666">
    <property type="entry name" value="PEPTIDASE-RELATED"/>
    <property type="match status" value="1"/>
</dbReference>
<dbReference type="InterPro" id="IPR016047">
    <property type="entry name" value="M23ase_b-sheet_dom"/>
</dbReference>
<feature type="signal peptide" evidence="3">
    <location>
        <begin position="1"/>
        <end position="26"/>
    </location>
</feature>
<feature type="coiled-coil region" evidence="2">
    <location>
        <begin position="36"/>
        <end position="112"/>
    </location>
</feature>
<evidence type="ECO:0000259" key="5">
    <source>
        <dbReference type="Pfam" id="PF24568"/>
    </source>
</evidence>
<dbReference type="InterPro" id="IPR011055">
    <property type="entry name" value="Dup_hybrid_motif"/>
</dbReference>
<protein>
    <submittedName>
        <fullName evidence="6">Septal ring factor EnvC (AmiA/AmiB activator)</fullName>
    </submittedName>
</protein>
<dbReference type="Pfam" id="PF01551">
    <property type="entry name" value="Peptidase_M23"/>
    <property type="match status" value="1"/>
</dbReference>
<dbReference type="RefSeq" id="WP_132245928.1">
    <property type="nucleotide sequence ID" value="NZ_SLWV01000016.1"/>
</dbReference>
<keyword evidence="1 3" id="KW-0732">Signal</keyword>
<feature type="coiled-coil region" evidence="2">
    <location>
        <begin position="162"/>
        <end position="235"/>
    </location>
</feature>
<gene>
    <name evidence="6" type="ORF">EV214_11629</name>
</gene>
<accession>A0A4R2KKW2</accession>
<evidence type="ECO:0000259" key="4">
    <source>
        <dbReference type="Pfam" id="PF01551"/>
    </source>
</evidence>
<dbReference type="PANTHER" id="PTHR21666:SF270">
    <property type="entry name" value="MUREIN HYDROLASE ACTIVATOR ENVC"/>
    <property type="match status" value="1"/>
</dbReference>
<dbReference type="EMBL" id="SLWV01000016">
    <property type="protein sequence ID" value="TCO73127.1"/>
    <property type="molecule type" value="Genomic_DNA"/>
</dbReference>
<comment type="caution">
    <text evidence="6">The sequence shown here is derived from an EMBL/GenBank/DDBJ whole genome shotgun (WGS) entry which is preliminary data.</text>
</comment>
<dbReference type="CDD" id="cd12797">
    <property type="entry name" value="M23_peptidase"/>
    <property type="match status" value="1"/>
</dbReference>
<evidence type="ECO:0000256" key="3">
    <source>
        <dbReference type="SAM" id="SignalP"/>
    </source>
</evidence>
<organism evidence="6 7">
    <name type="scientific">Marinisporobacter balticus</name>
    <dbReference type="NCBI Taxonomy" id="2018667"/>
    <lineage>
        <taxon>Bacteria</taxon>
        <taxon>Bacillati</taxon>
        <taxon>Bacillota</taxon>
        <taxon>Clostridia</taxon>
        <taxon>Peptostreptococcales</taxon>
        <taxon>Thermotaleaceae</taxon>
        <taxon>Marinisporobacter</taxon>
    </lineage>
</organism>
<dbReference type="SUPFAM" id="SSF57997">
    <property type="entry name" value="Tropomyosin"/>
    <property type="match status" value="1"/>
</dbReference>
<evidence type="ECO:0000313" key="6">
    <source>
        <dbReference type="EMBL" id="TCO73127.1"/>
    </source>
</evidence>
<dbReference type="InterPro" id="IPR050570">
    <property type="entry name" value="Cell_wall_metabolism_enzyme"/>
</dbReference>